<organism evidence="4 5">
    <name type="scientific">Canavalia gladiata</name>
    <name type="common">Sword bean</name>
    <name type="synonym">Dolichos gladiatus</name>
    <dbReference type="NCBI Taxonomy" id="3824"/>
    <lineage>
        <taxon>Eukaryota</taxon>
        <taxon>Viridiplantae</taxon>
        <taxon>Streptophyta</taxon>
        <taxon>Embryophyta</taxon>
        <taxon>Tracheophyta</taxon>
        <taxon>Spermatophyta</taxon>
        <taxon>Magnoliopsida</taxon>
        <taxon>eudicotyledons</taxon>
        <taxon>Gunneridae</taxon>
        <taxon>Pentapetalae</taxon>
        <taxon>rosids</taxon>
        <taxon>fabids</taxon>
        <taxon>Fabales</taxon>
        <taxon>Fabaceae</taxon>
        <taxon>Papilionoideae</taxon>
        <taxon>50 kb inversion clade</taxon>
        <taxon>NPAAA clade</taxon>
        <taxon>indigoferoid/millettioid clade</taxon>
        <taxon>Phaseoleae</taxon>
        <taxon>Canavalia</taxon>
    </lineage>
</organism>
<dbReference type="PANTHER" id="PTHR46862:SF5">
    <property type="entry name" value="OS02G0170000 PROTEIN"/>
    <property type="match status" value="1"/>
</dbReference>
<name>A0AAN9R4T9_CANGL</name>
<sequence>MLVVELACELFKLHDGFIYAAYVEWGDGRKGQQLKIFGIQHATAESFTLFFVLQHNAFCVSESLNRRMECLKSSFLFSTSLLPPPSQPHFLPLNTKKKRRTLPIPVCIRSSVHRDPWSPREGDPTRPKPRTKNPKKPLSDDNARRIIKKKAAYLSVLRRNQGPQAQTPKWIKRTPEQMVQYLQDDRHGHLYGTHVVAAIKKVRSLSRKRHGEYDIRMELASFVGKLSFREMCVVLKEQKGWMQVRDFFAWMKLQLSYRPSVIVYTLVLRLYGQVGKLKLAEEIFLEMLDVGCEADEVACGTMLCSYARWGRHKAMLAFYSAVKERGIILSVAVFNFMLSSLQKKSLHGEVVQVWKDMVEKGVVPNYFTYTVAISSLVKAGLHEDAFKTFDEMKNNGVVPEEVTYSLLINLKVKSGNRDEVQRLYEDMRFRGIIPSNYTCASLLALYYKYEDYPRALSLFSEMVSNKISADEVIYGLLIRIYGRLGLYEDAQNTFEETKQRGLLTNEKTYLAMAQVHLTSGNVDKALEVVELMKSSNLWFSRFAYIVLLQCYVMKEDVVSAEGTFLALCKTGLPDAGSCNDMLSLYVGLNLMKKAKEFIVRIRKDETHFDKELYRTVMKVYCKEGMLPEAEQLTNQMVKNEYFKNDKFLMTFYWILCEHKGNEQSDDKFEAIEPIDKFDTTALRLMLGLYLTNSNFNKTKILLKLLLGHAGGSKMIGQLIMSLSKDGETSKAESLNHQLIKLGCRMEEATVASLISHYGKQQMLKQAEDIFAEYVNSPPSSKLLYNSMINAYAKCGKQEKAYLLYKQVTEEGCDLGAVGISIAVNSLTNGGKHQEAENIIHRSLKENLELDTVAYNTFIKAMLEAGKLQFASSIFERMCSSGVAPSIETFNTMISVYGQDQKLNRAVEMFNKASTLGVPLDENTYMNLIGYYGKAGMMLKASQLFSKMQEDGIKPGKVSYNIMINVYANAGILHEAEKLFQVMQRQGCLPDSFTYLSLIQAYTRSLNYSKAEETIHTMQRRGILPSCSHFNILLHAFTKAGLVDEAKRVYEEVSTFGLIPDLVCCRTMLNGYLKFGYVEEGINFFESICESTKGDRFIMSAAVHFYKSAGKEGKAKEILSSMNSMGIPFLKKLKVGSGERVKTP</sequence>
<keyword evidence="1" id="KW-0677">Repeat</keyword>
<dbReference type="Pfam" id="PF13812">
    <property type="entry name" value="PPR_3"/>
    <property type="match status" value="3"/>
</dbReference>
<evidence type="ECO:0000313" key="4">
    <source>
        <dbReference type="EMBL" id="KAK7359342.1"/>
    </source>
</evidence>
<feature type="repeat" description="PPR" evidence="2">
    <location>
        <begin position="330"/>
        <end position="364"/>
    </location>
</feature>
<feature type="repeat" description="PPR" evidence="2">
    <location>
        <begin position="920"/>
        <end position="954"/>
    </location>
</feature>
<dbReference type="Proteomes" id="UP001367508">
    <property type="component" value="Unassembled WGS sequence"/>
</dbReference>
<dbReference type="Gene3D" id="1.25.40.10">
    <property type="entry name" value="Tetratricopeptide repeat domain"/>
    <property type="match status" value="7"/>
</dbReference>
<dbReference type="NCBIfam" id="TIGR00756">
    <property type="entry name" value="PPR"/>
    <property type="match status" value="11"/>
</dbReference>
<dbReference type="Pfam" id="PF01535">
    <property type="entry name" value="PPR"/>
    <property type="match status" value="8"/>
</dbReference>
<reference evidence="4 5" key="1">
    <citation type="submission" date="2024-01" db="EMBL/GenBank/DDBJ databases">
        <title>The genomes of 5 underutilized Papilionoideae crops provide insights into root nodulation and disease resistanc.</title>
        <authorList>
            <person name="Jiang F."/>
        </authorList>
    </citation>
    <scope>NUCLEOTIDE SEQUENCE [LARGE SCALE GENOMIC DNA]</scope>
    <source>
        <strain evidence="4">LVBAO_FW01</strain>
        <tissue evidence="4">Leaves</tissue>
    </source>
</reference>
<comment type="caution">
    <text evidence="4">The sequence shown here is derived from an EMBL/GenBank/DDBJ whole genome shotgun (WGS) entry which is preliminary data.</text>
</comment>
<feature type="repeat" description="PPR" evidence="2">
    <location>
        <begin position="365"/>
        <end position="399"/>
    </location>
</feature>
<dbReference type="SUPFAM" id="SSF81901">
    <property type="entry name" value="HCP-like"/>
    <property type="match status" value="1"/>
</dbReference>
<evidence type="ECO:0000256" key="3">
    <source>
        <dbReference type="SAM" id="MobiDB-lite"/>
    </source>
</evidence>
<gene>
    <name evidence="4" type="ORF">VNO77_01297</name>
</gene>
<dbReference type="AlphaFoldDB" id="A0AAN9R4T9"/>
<proteinExistence type="predicted"/>
<dbReference type="PANTHER" id="PTHR46862">
    <property type="entry name" value="OS07G0661900 PROTEIN"/>
    <property type="match status" value="1"/>
</dbReference>
<feature type="repeat" description="PPR" evidence="2">
    <location>
        <begin position="400"/>
        <end position="434"/>
    </location>
</feature>
<accession>A0AAN9R4T9</accession>
<dbReference type="EMBL" id="JAYMYQ010000001">
    <property type="protein sequence ID" value="KAK7359342.1"/>
    <property type="molecule type" value="Genomic_DNA"/>
</dbReference>
<feature type="repeat" description="PPR" evidence="2">
    <location>
        <begin position="780"/>
        <end position="814"/>
    </location>
</feature>
<feature type="repeat" description="PPR" evidence="2">
    <location>
        <begin position="850"/>
        <end position="884"/>
    </location>
</feature>
<feature type="repeat" description="PPR" evidence="2">
    <location>
        <begin position="885"/>
        <end position="919"/>
    </location>
</feature>
<feature type="compositionally biased region" description="Basic and acidic residues" evidence="3">
    <location>
        <begin position="113"/>
        <end position="126"/>
    </location>
</feature>
<dbReference type="SUPFAM" id="SSF48452">
    <property type="entry name" value="TPR-like"/>
    <property type="match status" value="2"/>
</dbReference>
<feature type="repeat" description="PPR" evidence="2">
    <location>
        <begin position="955"/>
        <end position="989"/>
    </location>
</feature>
<evidence type="ECO:0000256" key="2">
    <source>
        <dbReference type="PROSITE-ProRule" id="PRU00708"/>
    </source>
</evidence>
<feature type="repeat" description="PPR" evidence="2">
    <location>
        <begin position="260"/>
        <end position="294"/>
    </location>
</feature>
<evidence type="ECO:0000256" key="1">
    <source>
        <dbReference type="ARBA" id="ARBA00022737"/>
    </source>
</evidence>
<feature type="repeat" description="PPR" evidence="2">
    <location>
        <begin position="470"/>
        <end position="504"/>
    </location>
</feature>
<evidence type="ECO:0000313" key="5">
    <source>
        <dbReference type="Proteomes" id="UP001367508"/>
    </source>
</evidence>
<feature type="repeat" description="PPR" evidence="2">
    <location>
        <begin position="609"/>
        <end position="643"/>
    </location>
</feature>
<feature type="repeat" description="PPR" evidence="2">
    <location>
        <begin position="1025"/>
        <end position="1059"/>
    </location>
</feature>
<keyword evidence="5" id="KW-1185">Reference proteome</keyword>
<dbReference type="InterPro" id="IPR002885">
    <property type="entry name" value="PPR_rpt"/>
</dbReference>
<dbReference type="Pfam" id="PF13041">
    <property type="entry name" value="PPR_2"/>
    <property type="match status" value="2"/>
</dbReference>
<dbReference type="InterPro" id="IPR011990">
    <property type="entry name" value="TPR-like_helical_dom_sf"/>
</dbReference>
<feature type="region of interest" description="Disordered" evidence="3">
    <location>
        <begin position="113"/>
        <end position="142"/>
    </location>
</feature>
<protein>
    <submittedName>
        <fullName evidence="4">Uncharacterized protein</fullName>
    </submittedName>
</protein>
<feature type="repeat" description="PPR" evidence="2">
    <location>
        <begin position="990"/>
        <end position="1024"/>
    </location>
</feature>
<dbReference type="PROSITE" id="PS51375">
    <property type="entry name" value="PPR"/>
    <property type="match status" value="13"/>
</dbReference>